<proteinExistence type="predicted"/>
<dbReference type="RefSeq" id="WP_354151910.1">
    <property type="nucleotide sequence ID" value="NZ_JBEPMN010000008.1"/>
</dbReference>
<sequence>MADHIDIDFIFQTDRENPPAERSLPWEETRDGITVVVEPKPHWAEDLRAFRFDVREYCHYADWIRHGGRARFYGHIDTCGDGLLLKARALIVREIAEGLWS</sequence>
<dbReference type="EMBL" id="JBEPMN010000008">
    <property type="protein sequence ID" value="MET3662047.1"/>
    <property type="molecule type" value="Genomic_DNA"/>
</dbReference>
<organism evidence="1 2">
    <name type="scientific">Aquamicrobium ahrensii</name>
    <dbReference type="NCBI Taxonomy" id="469551"/>
    <lineage>
        <taxon>Bacteria</taxon>
        <taxon>Pseudomonadati</taxon>
        <taxon>Pseudomonadota</taxon>
        <taxon>Alphaproteobacteria</taxon>
        <taxon>Hyphomicrobiales</taxon>
        <taxon>Phyllobacteriaceae</taxon>
        <taxon>Aquamicrobium</taxon>
    </lineage>
</organism>
<dbReference type="Proteomes" id="UP001549143">
    <property type="component" value="Unassembled WGS sequence"/>
</dbReference>
<keyword evidence="2" id="KW-1185">Reference proteome</keyword>
<evidence type="ECO:0000313" key="1">
    <source>
        <dbReference type="EMBL" id="MET3662047.1"/>
    </source>
</evidence>
<protein>
    <submittedName>
        <fullName evidence="1">Uncharacterized protein</fullName>
    </submittedName>
</protein>
<comment type="caution">
    <text evidence="1">The sequence shown here is derived from an EMBL/GenBank/DDBJ whole genome shotgun (WGS) entry which is preliminary data.</text>
</comment>
<reference evidence="1 2" key="1">
    <citation type="submission" date="2024-06" db="EMBL/GenBank/DDBJ databases">
        <title>Genomic Encyclopedia of Type Strains, Phase IV (KMG-IV): sequencing the most valuable type-strain genomes for metagenomic binning, comparative biology and taxonomic classification.</title>
        <authorList>
            <person name="Goeker M."/>
        </authorList>
    </citation>
    <scope>NUCLEOTIDE SEQUENCE [LARGE SCALE GENOMIC DNA]</scope>
    <source>
        <strain evidence="1 2">DSM 19730</strain>
    </source>
</reference>
<evidence type="ECO:0000313" key="2">
    <source>
        <dbReference type="Proteomes" id="UP001549143"/>
    </source>
</evidence>
<gene>
    <name evidence="1" type="ORF">ABID44_002379</name>
</gene>
<name>A0ABV2KLT7_9HYPH</name>
<accession>A0ABV2KLT7</accession>